<evidence type="ECO:0000256" key="1">
    <source>
        <dbReference type="ARBA" id="ARBA00004777"/>
    </source>
</evidence>
<dbReference type="PROSITE" id="PS00721">
    <property type="entry name" value="FTHFS_1"/>
    <property type="match status" value="1"/>
</dbReference>
<dbReference type="CDD" id="cd00477">
    <property type="entry name" value="FTHFS"/>
    <property type="match status" value="1"/>
</dbReference>
<dbReference type="InterPro" id="IPR000559">
    <property type="entry name" value="Formate_THF_ligase"/>
</dbReference>
<comment type="catalytic activity">
    <reaction evidence="6">
        <text>(6S)-5,6,7,8-tetrahydrofolate + formate + ATP = (6R)-10-formyltetrahydrofolate + ADP + phosphate</text>
        <dbReference type="Rhea" id="RHEA:20221"/>
        <dbReference type="ChEBI" id="CHEBI:15740"/>
        <dbReference type="ChEBI" id="CHEBI:30616"/>
        <dbReference type="ChEBI" id="CHEBI:43474"/>
        <dbReference type="ChEBI" id="CHEBI:57453"/>
        <dbReference type="ChEBI" id="CHEBI:195366"/>
        <dbReference type="ChEBI" id="CHEBI:456216"/>
        <dbReference type="EC" id="6.3.4.3"/>
    </reaction>
</comment>
<keyword evidence="5 6" id="KW-0067">ATP-binding</keyword>
<evidence type="ECO:0000313" key="7">
    <source>
        <dbReference type="EMBL" id="WRP15100.1"/>
    </source>
</evidence>
<feature type="binding site" evidence="6">
    <location>
        <begin position="65"/>
        <end position="72"/>
    </location>
    <ligand>
        <name>ATP</name>
        <dbReference type="ChEBI" id="CHEBI:30616"/>
    </ligand>
</feature>
<gene>
    <name evidence="6" type="primary">fhs</name>
    <name evidence="7" type="ORF">VLY81_02690</name>
</gene>
<sequence>MEHDAEINQRARLRPITEIADALGLGADDIEPYGRYMAKVSMSAVRRAAAGRRGRLLYTTAITATPAGEGKTTVAIGLTQALGRMGLKAAVCLREPSLGPTFGVKGGATGGGLSQIAPMVDINLHFTGDLHAVASAHNLLAAAVDNHIHQGNELGIDPKRVLWRRVMDINDRQLRHIVVGLGAPGDGVVRETGFDITAASEVMAILCLSHDMDDLKARLGRILVGEGRPGTGRKAPWIFAHQIGVIGAMAVLLRDAIKPNLVQTLEGQPAFVHGGPFANIAHGNNSILATQTALGLADFVVTEGGFAADLGAEKFLDIVVPQTGLVPDVVVLVATVRALHYHGGASRSTLHAYDPEALRRGFANLDHHIRTLQRFGLPVVVAVNRFDSDDPRELEAVVAHCQEMGVRAAVADVVARGGEGGVELAETVLATLERERPSFRPAYEWEMPLTEKLERLATQVYGADGVDLSSRARAELEALEERGFGGLPLCVAKTQFSISDDASRRGAPTGWRLQVREVRPSLGAGFVVALTGDVMTMPGLPKEPAALRIDVDQEGFVTGLS</sequence>
<keyword evidence="4 6" id="KW-0547">Nucleotide-binding</keyword>
<keyword evidence="8" id="KW-1185">Reference proteome</keyword>
<dbReference type="SUPFAM" id="SSF52540">
    <property type="entry name" value="P-loop containing nucleoside triphosphate hydrolases"/>
    <property type="match status" value="1"/>
</dbReference>
<dbReference type="GO" id="GO:0004329">
    <property type="term" value="F:formate-tetrahydrofolate ligase activity"/>
    <property type="evidence" value="ECO:0007669"/>
    <property type="project" value="UniProtKB-EC"/>
</dbReference>
<evidence type="ECO:0000256" key="3">
    <source>
        <dbReference type="ARBA" id="ARBA00022598"/>
    </source>
</evidence>
<comment type="pathway">
    <text evidence="1 6">One-carbon metabolism; tetrahydrofolate interconversion.</text>
</comment>
<dbReference type="Gene3D" id="3.40.50.300">
    <property type="entry name" value="P-loop containing nucleotide triphosphate hydrolases"/>
    <property type="match status" value="1"/>
</dbReference>
<keyword evidence="2 6" id="KW-0554">One-carbon metabolism</keyword>
<dbReference type="Proteomes" id="UP001333102">
    <property type="component" value="Chromosome"/>
</dbReference>
<evidence type="ECO:0000256" key="5">
    <source>
        <dbReference type="ARBA" id="ARBA00022840"/>
    </source>
</evidence>
<dbReference type="InterPro" id="IPR020628">
    <property type="entry name" value="Formate_THF_ligase_CS"/>
</dbReference>
<comment type="similarity">
    <text evidence="6">Belongs to the formate--tetrahydrofolate ligase family.</text>
</comment>
<evidence type="ECO:0000256" key="2">
    <source>
        <dbReference type="ARBA" id="ARBA00022563"/>
    </source>
</evidence>
<evidence type="ECO:0000256" key="6">
    <source>
        <dbReference type="HAMAP-Rule" id="MF_01543"/>
    </source>
</evidence>
<dbReference type="Gene3D" id="3.30.1510.10">
    <property type="entry name" value="Domain 2, N(10)-formyltetrahydrofolate synthetase"/>
    <property type="match status" value="1"/>
</dbReference>
<reference evidence="8" key="1">
    <citation type="submission" date="2023-12" db="EMBL/GenBank/DDBJ databases">
        <title>Novel isolates from deep terrestrial aquifers shed light on the physiology and ecology of the class Limnochordia.</title>
        <authorList>
            <person name="Karnachuk O.V."/>
            <person name="Lukina A.P."/>
            <person name="Avakyan M.R."/>
            <person name="Kadnikov V."/>
            <person name="Begmatov S."/>
            <person name="Beletsky A.V."/>
            <person name="Mardanov A.V."/>
            <person name="Ravin N.V."/>
        </authorList>
    </citation>
    <scope>NUCLEOTIDE SEQUENCE [LARGE SCALE GENOMIC DNA]</scope>
    <source>
        <strain evidence="8">LN</strain>
    </source>
</reference>
<dbReference type="Pfam" id="PF01268">
    <property type="entry name" value="FTHFS"/>
    <property type="match status" value="1"/>
</dbReference>
<accession>A0ABZ1BQL6</accession>
<evidence type="ECO:0000313" key="8">
    <source>
        <dbReference type="Proteomes" id="UP001333102"/>
    </source>
</evidence>
<name>A0ABZ1BQL6_9FIRM</name>
<dbReference type="EC" id="6.3.4.3" evidence="6"/>
<dbReference type="Gene3D" id="3.10.410.10">
    <property type="entry name" value="Formyltetrahydrofolate synthetase, domain 3"/>
    <property type="match status" value="1"/>
</dbReference>
<organism evidence="7 8">
    <name type="scientific">Geochorda subterranea</name>
    <dbReference type="NCBI Taxonomy" id="3109564"/>
    <lineage>
        <taxon>Bacteria</taxon>
        <taxon>Bacillati</taxon>
        <taxon>Bacillota</taxon>
        <taxon>Limnochordia</taxon>
        <taxon>Limnochordales</taxon>
        <taxon>Geochordaceae</taxon>
        <taxon>Geochorda</taxon>
    </lineage>
</organism>
<dbReference type="HAMAP" id="MF_01543">
    <property type="entry name" value="FTHFS"/>
    <property type="match status" value="1"/>
</dbReference>
<keyword evidence="3 6" id="KW-0436">Ligase</keyword>
<dbReference type="InterPro" id="IPR027417">
    <property type="entry name" value="P-loop_NTPase"/>
</dbReference>
<evidence type="ECO:0000256" key="4">
    <source>
        <dbReference type="ARBA" id="ARBA00022741"/>
    </source>
</evidence>
<dbReference type="RefSeq" id="WP_324669489.1">
    <property type="nucleotide sequence ID" value="NZ_CP141614.1"/>
</dbReference>
<proteinExistence type="inferred from homology"/>
<dbReference type="NCBIfam" id="NF010030">
    <property type="entry name" value="PRK13505.1"/>
    <property type="match status" value="1"/>
</dbReference>
<dbReference type="EMBL" id="CP141614">
    <property type="protein sequence ID" value="WRP15100.1"/>
    <property type="molecule type" value="Genomic_DNA"/>
</dbReference>
<protein>
    <recommendedName>
        <fullName evidence="6">Formate--tetrahydrofolate ligase</fullName>
        <ecNumber evidence="6">6.3.4.3</ecNumber>
    </recommendedName>
    <alternativeName>
        <fullName evidence="6">Formyltetrahydrofolate synthetase</fullName>
        <shortName evidence="6">FHS</shortName>
        <shortName evidence="6">FTHFS</shortName>
    </alternativeName>
</protein>